<keyword evidence="1" id="KW-1133">Transmembrane helix</keyword>
<dbReference type="SMART" id="SM00409">
    <property type="entry name" value="IG"/>
    <property type="match status" value="3"/>
</dbReference>
<evidence type="ECO:0000259" key="3">
    <source>
        <dbReference type="PROSITE" id="PS50835"/>
    </source>
</evidence>
<dbReference type="GO" id="GO:0008046">
    <property type="term" value="F:axon guidance receptor activity"/>
    <property type="evidence" value="ECO:0007669"/>
    <property type="project" value="TreeGrafter"/>
</dbReference>
<dbReference type="GO" id="GO:0043025">
    <property type="term" value="C:neuronal cell body"/>
    <property type="evidence" value="ECO:0007669"/>
    <property type="project" value="TreeGrafter"/>
</dbReference>
<dbReference type="RefSeq" id="XP_022327062.1">
    <property type="nucleotide sequence ID" value="XM_022471354.1"/>
</dbReference>
<dbReference type="PANTHER" id="PTHR45080">
    <property type="entry name" value="CONTACTIN 5"/>
    <property type="match status" value="1"/>
</dbReference>
<gene>
    <name evidence="5" type="primary">LOC111126601</name>
    <name evidence="6" type="synonym">LOC111126757</name>
</gene>
<keyword evidence="2" id="KW-0732">Signal</keyword>
<dbReference type="GO" id="GO:0030424">
    <property type="term" value="C:axon"/>
    <property type="evidence" value="ECO:0007669"/>
    <property type="project" value="TreeGrafter"/>
</dbReference>
<dbReference type="InterPro" id="IPR013098">
    <property type="entry name" value="Ig_I-set"/>
</dbReference>
<dbReference type="SUPFAM" id="SSF48726">
    <property type="entry name" value="Immunoglobulin"/>
    <property type="match status" value="3"/>
</dbReference>
<feature type="transmembrane region" description="Helical" evidence="1">
    <location>
        <begin position="344"/>
        <end position="363"/>
    </location>
</feature>
<keyword evidence="1" id="KW-0812">Transmembrane</keyword>
<evidence type="ECO:0000313" key="4">
    <source>
        <dbReference type="Proteomes" id="UP000694844"/>
    </source>
</evidence>
<dbReference type="InterPro" id="IPR036179">
    <property type="entry name" value="Ig-like_dom_sf"/>
</dbReference>
<accession>A0A8B8DFZ6</accession>
<feature type="domain" description="Ig-like" evidence="3">
    <location>
        <begin position="30"/>
        <end position="136"/>
    </location>
</feature>
<evidence type="ECO:0000313" key="5">
    <source>
        <dbReference type="RefSeq" id="XP_022327062.1"/>
    </source>
</evidence>
<dbReference type="RefSeq" id="XP_022327304.1">
    <property type="nucleotide sequence ID" value="XM_022471596.1"/>
</dbReference>
<dbReference type="Pfam" id="PF07679">
    <property type="entry name" value="I-set"/>
    <property type="match status" value="2"/>
</dbReference>
<dbReference type="GO" id="GO:0007156">
    <property type="term" value="P:homophilic cell adhesion via plasma membrane adhesion molecules"/>
    <property type="evidence" value="ECO:0007669"/>
    <property type="project" value="TreeGrafter"/>
</dbReference>
<dbReference type="InterPro" id="IPR007110">
    <property type="entry name" value="Ig-like_dom"/>
</dbReference>
<sequence>MDMKGLIVFVCVILQVFGNDPDVKIDETSPPTKFTPLEKIMTVTKNNDAYLTCKVENKPPDKDVEWIGIPMQQGAPLISISNGPDSKDPFKYQIDVPSALQWRLKIQNVQVTDEMKYYCQVSIGVQKYAKDVRTLRVVTSPQIADLETDSDMTVKVGDPVSLKCNATGRPFPIVKWEKLAGGLLPTGGREHRDYILDLGKAQPEHRGSYKCTAQNEKGKASRIVSVVVQFKPIARAVENPVPQKVGYRKDLMCEFEGYPIPSSQQVAWSKNGQAIKTGGNYETSYIEGASDKVRMKLTIKSVTNADFGYYQCSAANSEGSGSTQIELQSSDVPTPDSTGQISSAGMLTFSMVTIMMLLSVCFLHKF</sequence>
<dbReference type="GO" id="GO:0050808">
    <property type="term" value="P:synapse organization"/>
    <property type="evidence" value="ECO:0007669"/>
    <property type="project" value="TreeGrafter"/>
</dbReference>
<feature type="domain" description="Ig-like" evidence="3">
    <location>
        <begin position="232"/>
        <end position="328"/>
    </location>
</feature>
<dbReference type="KEGG" id="cvn:111126601"/>
<name>A0A8B8DFZ6_CRAVI</name>
<protein>
    <submittedName>
        <fullName evidence="5 6">Lachesin-like</fullName>
    </submittedName>
</protein>
<dbReference type="Gene3D" id="2.60.40.10">
    <property type="entry name" value="Immunoglobulins"/>
    <property type="match status" value="3"/>
</dbReference>
<proteinExistence type="predicted"/>
<dbReference type="KEGG" id="cvn:111126757"/>
<dbReference type="OrthoDB" id="10010359at2759"/>
<evidence type="ECO:0000256" key="2">
    <source>
        <dbReference type="SAM" id="SignalP"/>
    </source>
</evidence>
<dbReference type="SMART" id="SM00408">
    <property type="entry name" value="IGc2"/>
    <property type="match status" value="3"/>
</dbReference>
<feature type="signal peptide" evidence="2">
    <location>
        <begin position="1"/>
        <end position="18"/>
    </location>
</feature>
<dbReference type="InterPro" id="IPR003598">
    <property type="entry name" value="Ig_sub2"/>
</dbReference>
<organism evidence="4 5">
    <name type="scientific">Crassostrea virginica</name>
    <name type="common">Eastern oyster</name>
    <dbReference type="NCBI Taxonomy" id="6565"/>
    <lineage>
        <taxon>Eukaryota</taxon>
        <taxon>Metazoa</taxon>
        <taxon>Spiralia</taxon>
        <taxon>Lophotrochozoa</taxon>
        <taxon>Mollusca</taxon>
        <taxon>Bivalvia</taxon>
        <taxon>Autobranchia</taxon>
        <taxon>Pteriomorphia</taxon>
        <taxon>Ostreida</taxon>
        <taxon>Ostreoidea</taxon>
        <taxon>Ostreidae</taxon>
        <taxon>Crassostrea</taxon>
    </lineage>
</organism>
<dbReference type="InterPro" id="IPR050958">
    <property type="entry name" value="Cell_Adh-Cytoskel_Orgn"/>
</dbReference>
<dbReference type="PANTHER" id="PTHR45080:SF33">
    <property type="entry name" value="IG-LIKE DOMAIN-CONTAINING PROTEIN"/>
    <property type="match status" value="1"/>
</dbReference>
<dbReference type="PROSITE" id="PS50835">
    <property type="entry name" value="IG_LIKE"/>
    <property type="match status" value="3"/>
</dbReference>
<feature type="chain" id="PRO_5044666275" evidence="2">
    <location>
        <begin position="19"/>
        <end position="366"/>
    </location>
</feature>
<dbReference type="GO" id="GO:0005886">
    <property type="term" value="C:plasma membrane"/>
    <property type="evidence" value="ECO:0007669"/>
    <property type="project" value="TreeGrafter"/>
</dbReference>
<reference evidence="5 6" key="1">
    <citation type="submission" date="2025-04" db="UniProtKB">
        <authorList>
            <consortium name="RefSeq"/>
        </authorList>
    </citation>
    <scope>IDENTIFICATION</scope>
    <source>
        <tissue evidence="5 6">Whole sample</tissue>
    </source>
</reference>
<feature type="domain" description="Ig-like" evidence="3">
    <location>
        <begin position="141"/>
        <end position="225"/>
    </location>
</feature>
<dbReference type="AlphaFoldDB" id="A0A8B8DFZ6"/>
<evidence type="ECO:0000313" key="6">
    <source>
        <dbReference type="RefSeq" id="XP_022327304.1"/>
    </source>
</evidence>
<dbReference type="GeneID" id="111126601"/>
<keyword evidence="1" id="KW-0472">Membrane</keyword>
<dbReference type="CDD" id="cd00096">
    <property type="entry name" value="Ig"/>
    <property type="match status" value="1"/>
</dbReference>
<dbReference type="Proteomes" id="UP000694844">
    <property type="component" value="Chromosome 3"/>
</dbReference>
<dbReference type="InterPro" id="IPR003599">
    <property type="entry name" value="Ig_sub"/>
</dbReference>
<evidence type="ECO:0000256" key="1">
    <source>
        <dbReference type="SAM" id="Phobius"/>
    </source>
</evidence>
<dbReference type="Pfam" id="PF13927">
    <property type="entry name" value="Ig_3"/>
    <property type="match status" value="1"/>
</dbReference>
<dbReference type="InterPro" id="IPR013783">
    <property type="entry name" value="Ig-like_fold"/>
</dbReference>
<keyword evidence="4" id="KW-1185">Reference proteome</keyword>